<name>A0A4D9CW11_9STRA</name>
<reference evidence="2 3" key="1">
    <citation type="submission" date="2019-01" db="EMBL/GenBank/DDBJ databases">
        <title>Nuclear Genome Assembly of the Microalgal Biofuel strain Nannochloropsis salina CCMP1776.</title>
        <authorList>
            <person name="Hovde B."/>
        </authorList>
    </citation>
    <scope>NUCLEOTIDE SEQUENCE [LARGE SCALE GENOMIC DNA]</scope>
    <source>
        <strain evidence="2 3">CCMP1776</strain>
    </source>
</reference>
<evidence type="ECO:0000256" key="1">
    <source>
        <dbReference type="SAM" id="MobiDB-lite"/>
    </source>
</evidence>
<keyword evidence="3" id="KW-1185">Reference proteome</keyword>
<organism evidence="2 3">
    <name type="scientific">Nannochloropsis salina CCMP1776</name>
    <dbReference type="NCBI Taxonomy" id="1027361"/>
    <lineage>
        <taxon>Eukaryota</taxon>
        <taxon>Sar</taxon>
        <taxon>Stramenopiles</taxon>
        <taxon>Ochrophyta</taxon>
        <taxon>Eustigmatophyceae</taxon>
        <taxon>Eustigmatales</taxon>
        <taxon>Monodopsidaceae</taxon>
        <taxon>Microchloropsis</taxon>
        <taxon>Microchloropsis salina</taxon>
    </lineage>
</organism>
<dbReference type="Proteomes" id="UP000355283">
    <property type="component" value="Unassembled WGS sequence"/>
</dbReference>
<sequence length="157" mass="17130">MFAWRHGTWESGLNHALRLQNFPDTLSGIATFCAVGFAELGFYLVAADEVEHLTTSHGYEDPMPLSRTARGWEPTGARVSNWLLLGRLEETARLMRRGGLAGTSGSATAASGRGLSGVGVNMTRNSPLRDYQGYSGREGRELRRSNSGSYADLYDDL</sequence>
<proteinExistence type="predicted"/>
<dbReference type="EMBL" id="SDOX01000122">
    <property type="protein sequence ID" value="TFJ81703.1"/>
    <property type="molecule type" value="Genomic_DNA"/>
</dbReference>
<protein>
    <submittedName>
        <fullName evidence="2">Uncharacterized protein</fullName>
    </submittedName>
</protein>
<comment type="caution">
    <text evidence="2">The sequence shown here is derived from an EMBL/GenBank/DDBJ whole genome shotgun (WGS) entry which is preliminary data.</text>
</comment>
<evidence type="ECO:0000313" key="3">
    <source>
        <dbReference type="Proteomes" id="UP000355283"/>
    </source>
</evidence>
<feature type="region of interest" description="Disordered" evidence="1">
    <location>
        <begin position="123"/>
        <end position="147"/>
    </location>
</feature>
<dbReference type="AlphaFoldDB" id="A0A4D9CW11"/>
<evidence type="ECO:0000313" key="2">
    <source>
        <dbReference type="EMBL" id="TFJ81703.1"/>
    </source>
</evidence>
<accession>A0A4D9CW11</accession>
<gene>
    <name evidence="2" type="ORF">NSK_006952</name>
</gene>